<proteinExistence type="predicted"/>
<dbReference type="PANTHER" id="PTHR45950:SF1">
    <property type="entry name" value="HOMEOBOX-LEUCINE ZIPPER PROTEIN ATHB-15"/>
    <property type="match status" value="1"/>
</dbReference>
<dbReference type="GO" id="GO:0003700">
    <property type="term" value="F:DNA-binding transcription factor activity"/>
    <property type="evidence" value="ECO:0007669"/>
    <property type="project" value="InterPro"/>
</dbReference>
<sequence length="250" mass="27981">MNKLLMEENDRLQKQVSQLVYENDYFRQHTQNRFGKTPVNTSGFAKSLLILAISQKTVDKHGIFELSCSTGSVAQDLWSLPEPDEKNGITSYELVENNSDLVHGLLEVECALVRSSHKHEIFELSCSTGSVAQDLWSLPEPDEKNGITSYELVENNSDLVHGLLEVECALVRSSHKHEIFELSCSTGSVAQDLWSLPEPDEKNGITSYELVENNSDLVHGLLEVECALEVFAPPKCQPTPTKRCYYPTPV</sequence>
<comment type="caution">
    <text evidence="1">The sequence shown here is derived from an EMBL/GenBank/DDBJ whole genome shotgun (WGS) entry which is preliminary data.</text>
</comment>
<organism evidence="1 2">
    <name type="scientific">Phaseolus angularis</name>
    <name type="common">Azuki bean</name>
    <name type="synonym">Vigna angularis</name>
    <dbReference type="NCBI Taxonomy" id="3914"/>
    <lineage>
        <taxon>Eukaryota</taxon>
        <taxon>Viridiplantae</taxon>
        <taxon>Streptophyta</taxon>
        <taxon>Embryophyta</taxon>
        <taxon>Tracheophyta</taxon>
        <taxon>Spermatophyta</taxon>
        <taxon>Magnoliopsida</taxon>
        <taxon>eudicotyledons</taxon>
        <taxon>Gunneridae</taxon>
        <taxon>Pentapetalae</taxon>
        <taxon>rosids</taxon>
        <taxon>fabids</taxon>
        <taxon>Fabales</taxon>
        <taxon>Fabaceae</taxon>
        <taxon>Papilionoideae</taxon>
        <taxon>50 kb inversion clade</taxon>
        <taxon>NPAAA clade</taxon>
        <taxon>indigoferoid/millettioid clade</taxon>
        <taxon>Phaseoleae</taxon>
        <taxon>Vigna</taxon>
    </lineage>
</organism>
<dbReference type="EMBL" id="JABFOF010000006">
    <property type="protein sequence ID" value="KAG2394558.1"/>
    <property type="molecule type" value="Genomic_DNA"/>
</dbReference>
<dbReference type="InterPro" id="IPR044830">
    <property type="entry name" value="HD-Zip_III"/>
</dbReference>
<dbReference type="Proteomes" id="UP000743370">
    <property type="component" value="Unassembled WGS sequence"/>
</dbReference>
<evidence type="ECO:0000313" key="1">
    <source>
        <dbReference type="EMBL" id="KAG2394558.1"/>
    </source>
</evidence>
<evidence type="ECO:0000313" key="2">
    <source>
        <dbReference type="Proteomes" id="UP000743370"/>
    </source>
</evidence>
<dbReference type="PANTHER" id="PTHR45950">
    <property type="entry name" value="HOMEOBOX-LEUCINE ZIPPER PROTEIN ATHB-14"/>
    <property type="match status" value="1"/>
</dbReference>
<protein>
    <submittedName>
        <fullName evidence="1">Protein Ycf2-related protein</fullName>
    </submittedName>
</protein>
<name>A0A8T0K501_PHAAN</name>
<reference evidence="1 2" key="1">
    <citation type="submission" date="2020-05" db="EMBL/GenBank/DDBJ databases">
        <title>Vigna angularis (adzuki bean) Var. LongXiaoDou No. 4 denovo assembly.</title>
        <authorList>
            <person name="Xiang H."/>
        </authorList>
    </citation>
    <scope>NUCLEOTIDE SEQUENCE [LARGE SCALE GENOMIC DNA]</scope>
    <source>
        <tissue evidence="1">Leaf</tissue>
    </source>
</reference>
<accession>A0A8T0K501</accession>
<gene>
    <name evidence="1" type="ORF">HKW66_Vig0180640</name>
</gene>
<dbReference type="AlphaFoldDB" id="A0A8T0K501"/>